<reference evidence="2" key="1">
    <citation type="submission" date="2017-09" db="EMBL/GenBank/DDBJ databases">
        <title>Luteimonas liuhanmingii sp.nov., isolated from the intestinal contents of Tibetan Plateau Pika in Yushu, Qinghai Province, China.</title>
        <authorList>
            <person name="Gui Z."/>
        </authorList>
    </citation>
    <scope>NUCLEOTIDE SEQUENCE [LARGE SCALE GENOMIC DNA]</scope>
    <source>
        <strain evidence="2">100111</strain>
    </source>
</reference>
<name>A0A290XA47_9GAMM</name>
<organism evidence="1 2">
    <name type="scientific">Luteimonas chenhongjianii</name>
    <dbReference type="NCBI Taxonomy" id="2006110"/>
    <lineage>
        <taxon>Bacteria</taxon>
        <taxon>Pseudomonadati</taxon>
        <taxon>Pseudomonadota</taxon>
        <taxon>Gammaproteobacteria</taxon>
        <taxon>Lysobacterales</taxon>
        <taxon>Lysobacteraceae</taxon>
        <taxon>Luteimonas</taxon>
    </lineage>
</organism>
<protein>
    <recommendedName>
        <fullName evidence="3">Haem-binding uptake Tiki superfamily ChaN domain-containing protein</fullName>
    </recommendedName>
</protein>
<dbReference type="KEGG" id="lum:CNR27_00040"/>
<evidence type="ECO:0000313" key="2">
    <source>
        <dbReference type="Proteomes" id="UP000218968"/>
    </source>
</evidence>
<evidence type="ECO:0008006" key="3">
    <source>
        <dbReference type="Google" id="ProtNLM"/>
    </source>
</evidence>
<keyword evidence="2" id="KW-1185">Reference proteome</keyword>
<dbReference type="EMBL" id="CP023406">
    <property type="protein sequence ID" value="ATD66044.1"/>
    <property type="molecule type" value="Genomic_DNA"/>
</dbReference>
<dbReference type="Proteomes" id="UP000218968">
    <property type="component" value="Chromosome"/>
</dbReference>
<sequence length="264" mass="28777">MFASTLAGPAAAASPRAEFLFVGSYHMDNPGRDVVNVVADDVLGAKRQREIEAVAEQLARYRPTKVMIEAGADRQPRIDRDYAASCAGERPLRRSETEQLGFRIACAAGLPTVFAVDADDLAPGVEPASIDYTATLARTGQQPAYDAFLGKMQVWSEADQRVLASGTVREMLRHLNADPWRAENARSYHALAQFGSVDDPVGARWVRYWYGRNLAIFNSIARGTGDGDRVLVIYGAGHGNHLQQMAADSGLYRMHAADAWLSPP</sequence>
<accession>A0A290XA47</accession>
<dbReference type="InterPro" id="IPR043749">
    <property type="entry name" value="DUF5694"/>
</dbReference>
<dbReference type="AlphaFoldDB" id="A0A290XA47"/>
<evidence type="ECO:0000313" key="1">
    <source>
        <dbReference type="EMBL" id="ATD66044.1"/>
    </source>
</evidence>
<dbReference type="Pfam" id="PF18950">
    <property type="entry name" value="DUF5694"/>
    <property type="match status" value="1"/>
</dbReference>
<gene>
    <name evidence="1" type="ORF">CNR27_00040</name>
</gene>
<proteinExistence type="predicted"/>